<evidence type="ECO:0000313" key="3">
    <source>
        <dbReference type="Proteomes" id="UP000626026"/>
    </source>
</evidence>
<dbReference type="EMBL" id="JACTVA010000028">
    <property type="protein sequence ID" value="MBC9208215.1"/>
    <property type="molecule type" value="Genomic_DNA"/>
</dbReference>
<dbReference type="Proteomes" id="UP000626026">
    <property type="component" value="Unassembled WGS sequence"/>
</dbReference>
<keyword evidence="3" id="KW-1185">Reference proteome</keyword>
<gene>
    <name evidence="2" type="ORF">IBL26_15330</name>
</gene>
<dbReference type="InterPro" id="IPR027417">
    <property type="entry name" value="P-loop_NTPase"/>
</dbReference>
<dbReference type="InterPro" id="IPR003959">
    <property type="entry name" value="ATPase_AAA_core"/>
</dbReference>
<evidence type="ECO:0000313" key="2">
    <source>
        <dbReference type="EMBL" id="MBC9208215.1"/>
    </source>
</evidence>
<dbReference type="RefSeq" id="WP_187785376.1">
    <property type="nucleotide sequence ID" value="NZ_JACTVA010000028.1"/>
</dbReference>
<sequence length="384" mass="41280">MITTLAVSGYRSLRELVVPVGRLTIVTGANGSGKSSLYRALRLLAEAAQGRLVGTLAAEGGLSSTLWAGPQTIGHSVRAGLHPVQGTVRKGPVSLRLGFAGDEYGYAIDLGLPSPGHPFPLDPAIKLETMWTGPMLGRANRFAERHGPLVRLRRASDGTWREVMTNLSPFDSMVTHCADPDDGAELFSTRERMRNWRFYDALRTDPEAPARRPQVMTYTPVLAGDGADLAAAIATIQAIGDVAALEDAVEHAFPGARLEIGAGNGGPGLLLHQHGLLRPLGVAELSDGTLRYLLLLAALLSPRPPDLMVLNEPEASLHPSLMPPLARLLAAASRRCQIVVVSHNQDLIEALRIEGDAEQVKLHKELGETVVPELDAPRWAWPKR</sequence>
<organism evidence="2 3">
    <name type="scientific">Teichococcus aerophilus</name>
    <dbReference type="NCBI Taxonomy" id="1224513"/>
    <lineage>
        <taxon>Bacteria</taxon>
        <taxon>Pseudomonadati</taxon>
        <taxon>Pseudomonadota</taxon>
        <taxon>Alphaproteobacteria</taxon>
        <taxon>Acetobacterales</taxon>
        <taxon>Roseomonadaceae</taxon>
        <taxon>Roseomonas</taxon>
    </lineage>
</organism>
<comment type="caution">
    <text evidence="2">The sequence shown here is derived from an EMBL/GenBank/DDBJ whole genome shotgun (WGS) entry which is preliminary data.</text>
</comment>
<proteinExistence type="predicted"/>
<feature type="domain" description="ATPase AAA-type core" evidence="1">
    <location>
        <begin position="23"/>
        <end position="104"/>
    </location>
</feature>
<dbReference type="Gene3D" id="3.40.50.300">
    <property type="entry name" value="P-loop containing nucleotide triphosphate hydrolases"/>
    <property type="match status" value="2"/>
</dbReference>
<protein>
    <submittedName>
        <fullName evidence="2">AAA family ATPase</fullName>
    </submittedName>
</protein>
<reference evidence="2 3" key="1">
    <citation type="journal article" date="2013" name="Int. J. Syst. Evol. Microbiol.">
        <title>Roseomonas aerophila sp. nov., isolated from air.</title>
        <authorList>
            <person name="Kim S.J."/>
            <person name="Weon H.Y."/>
            <person name="Ahn J.H."/>
            <person name="Hong S.B."/>
            <person name="Seok S.J."/>
            <person name="Whang K.S."/>
            <person name="Kwon S.W."/>
        </authorList>
    </citation>
    <scope>NUCLEOTIDE SEQUENCE [LARGE SCALE GENOMIC DNA]</scope>
    <source>
        <strain evidence="2 3">NBRC 108923</strain>
    </source>
</reference>
<dbReference type="CDD" id="cd00267">
    <property type="entry name" value="ABC_ATPase"/>
    <property type="match status" value="1"/>
</dbReference>
<dbReference type="PANTHER" id="PTHR32182">
    <property type="entry name" value="DNA REPLICATION AND REPAIR PROTEIN RECF"/>
    <property type="match status" value="1"/>
</dbReference>
<dbReference type="SUPFAM" id="SSF52540">
    <property type="entry name" value="P-loop containing nucleoside triphosphate hydrolases"/>
    <property type="match status" value="1"/>
</dbReference>
<dbReference type="Pfam" id="PF13304">
    <property type="entry name" value="AAA_21"/>
    <property type="match status" value="2"/>
</dbReference>
<evidence type="ECO:0000259" key="1">
    <source>
        <dbReference type="Pfam" id="PF13304"/>
    </source>
</evidence>
<feature type="domain" description="ATPase AAA-type core" evidence="1">
    <location>
        <begin position="167"/>
        <end position="348"/>
    </location>
</feature>
<name>A0ABR7RNM8_9PROT</name>
<dbReference type="PIRSF" id="PIRSF029347">
    <property type="entry name" value="RecF"/>
    <property type="match status" value="1"/>
</dbReference>
<dbReference type="PANTHER" id="PTHR32182:SF25">
    <property type="entry name" value="SLR1056 PROTEIN"/>
    <property type="match status" value="1"/>
</dbReference>
<accession>A0ABR7RNM8</accession>
<dbReference type="InterPro" id="IPR014555">
    <property type="entry name" value="RecF-like"/>
</dbReference>